<dbReference type="InterPro" id="IPR029066">
    <property type="entry name" value="PLP-binding_barrel"/>
</dbReference>
<evidence type="ECO:0000313" key="2">
    <source>
        <dbReference type="EMBL" id="WIY24767.1"/>
    </source>
</evidence>
<dbReference type="PANTHER" id="PTHR28004:SF8">
    <property type="entry name" value="D-SERINE DEAMINASE"/>
    <property type="match status" value="1"/>
</dbReference>
<proteinExistence type="predicted"/>
<dbReference type="KEGG" id="ppso:QPJ95_19985"/>
<dbReference type="InterPro" id="IPR051466">
    <property type="entry name" value="D-amino_acid_metab_enzyme"/>
</dbReference>
<feature type="domain" description="D-serine dehydratase-like" evidence="1">
    <location>
        <begin position="332"/>
        <end position="433"/>
    </location>
</feature>
<keyword evidence="3" id="KW-1185">Reference proteome</keyword>
<reference evidence="2 3" key="1">
    <citation type="submission" date="2023-06" db="EMBL/GenBank/DDBJ databases">
        <title>Parasedimentitalea psychrophila sp. nov., a psychrophilic bacterium isolated from deep-sea sediment.</title>
        <authorList>
            <person name="Li A."/>
        </authorList>
    </citation>
    <scope>NUCLEOTIDE SEQUENCE [LARGE SCALE GENOMIC DNA]</scope>
    <source>
        <strain evidence="2 3">QS115</strain>
    </source>
</reference>
<sequence>MTKFLIERSNETRVDGKSRGIPADCDAFALKDAGRFGWSVPDEDLCLPVLTVCEPTLQKNLAVMDQYAREQDVWLCPHGKTMMSPQLLAHVLAGERTLGLSAATVAQARMMAECGAPVVLLANQLVGRSNIRSFAHLMAQFPATRFLMLVDSVAGLDQLVAHGASHIEKGQHFTILVEVGFQGARTGIQSMTGVDTVLQAVAAQQSAQAPVQLCGLQAYEGAIGGSHDERKARVADYLDFAVSAFNRICDSGLMPADQVPVFTAGGSSSFDFVVSACKATSFQRQPQIWLRGGVAATYDHLAYKERLAEMDARGGFVLNGKAVSAETRFQPAMAIWAAVQSLPEPGIAILAAGMRDFPYDAGLPVVLAQYRDGQQIADLSEQEDRLRLTRANDQHAFLKPAAGMDLRIGDVLKLGISHPCTAFDKWRFVFCVDAQDRVTNMAETFF</sequence>
<dbReference type="AlphaFoldDB" id="A0A9Y2P268"/>
<gene>
    <name evidence="2" type="ORF">QPJ95_19985</name>
</gene>
<evidence type="ECO:0000313" key="3">
    <source>
        <dbReference type="Proteomes" id="UP001238334"/>
    </source>
</evidence>
<dbReference type="EMBL" id="CP127247">
    <property type="protein sequence ID" value="WIY24767.1"/>
    <property type="molecule type" value="Genomic_DNA"/>
</dbReference>
<dbReference type="PANTHER" id="PTHR28004">
    <property type="entry name" value="ZGC:162816-RELATED"/>
    <property type="match status" value="1"/>
</dbReference>
<dbReference type="RefSeq" id="WP_270920364.1">
    <property type="nucleotide sequence ID" value="NZ_CP127247.1"/>
</dbReference>
<dbReference type="SUPFAM" id="SSF51419">
    <property type="entry name" value="PLP-binding barrel"/>
    <property type="match status" value="1"/>
</dbReference>
<dbReference type="InterPro" id="IPR042208">
    <property type="entry name" value="D-ser_dehydrat-like_sf"/>
</dbReference>
<dbReference type="Proteomes" id="UP001238334">
    <property type="component" value="Chromosome"/>
</dbReference>
<organism evidence="2 3">
    <name type="scientific">Parasedimentitalea psychrophila</name>
    <dbReference type="NCBI Taxonomy" id="2997337"/>
    <lineage>
        <taxon>Bacteria</taxon>
        <taxon>Pseudomonadati</taxon>
        <taxon>Pseudomonadota</taxon>
        <taxon>Alphaproteobacteria</taxon>
        <taxon>Rhodobacterales</taxon>
        <taxon>Paracoccaceae</taxon>
        <taxon>Parasedimentitalea</taxon>
    </lineage>
</organism>
<evidence type="ECO:0000259" key="1">
    <source>
        <dbReference type="SMART" id="SM01119"/>
    </source>
</evidence>
<dbReference type="SMART" id="SM01119">
    <property type="entry name" value="D-ser_dehydrat"/>
    <property type="match status" value="1"/>
</dbReference>
<dbReference type="Gene3D" id="3.20.20.10">
    <property type="entry name" value="Alanine racemase"/>
    <property type="match status" value="1"/>
</dbReference>
<dbReference type="InterPro" id="IPR026956">
    <property type="entry name" value="D-ser_dehydrat-like_dom"/>
</dbReference>
<accession>A0A9Y2P268</accession>
<dbReference type="Pfam" id="PF14031">
    <property type="entry name" value="D-ser_dehydrat"/>
    <property type="match status" value="1"/>
</dbReference>
<name>A0A9Y2P268_9RHOB</name>
<dbReference type="Gene3D" id="2.40.37.20">
    <property type="entry name" value="D-serine dehydratase-like domain"/>
    <property type="match status" value="1"/>
</dbReference>
<protein>
    <recommendedName>
        <fullName evidence="1">D-serine dehydratase-like domain-containing protein</fullName>
    </recommendedName>
</protein>